<dbReference type="AlphaFoldDB" id="A0A8S9YIC6"/>
<evidence type="ECO:0000313" key="1">
    <source>
        <dbReference type="EMBL" id="KAF7236333.1"/>
    </source>
</evidence>
<dbReference type="EMBL" id="JTDE01007854">
    <property type="protein sequence ID" value="KAF7236333.1"/>
    <property type="molecule type" value="Genomic_DNA"/>
</dbReference>
<evidence type="ECO:0000313" key="2">
    <source>
        <dbReference type="Proteomes" id="UP000822476"/>
    </source>
</evidence>
<sequence length="28" mass="3328">MINELPLLVFGFQSVFIWENSLSETEHF</sequence>
<protein>
    <submittedName>
        <fullName evidence="1">Uncharacterized protein</fullName>
    </submittedName>
</protein>
<gene>
    <name evidence="1" type="ORF">EG68_11745</name>
</gene>
<reference evidence="1" key="1">
    <citation type="submission" date="2019-07" db="EMBL/GenBank/DDBJ databases">
        <title>Annotation for the trematode Paragonimus miyazaki's.</title>
        <authorList>
            <person name="Choi Y.-J."/>
        </authorList>
    </citation>
    <scope>NUCLEOTIDE SEQUENCE</scope>
    <source>
        <strain evidence="1">Japan</strain>
    </source>
</reference>
<comment type="caution">
    <text evidence="1">The sequence shown here is derived from an EMBL/GenBank/DDBJ whole genome shotgun (WGS) entry which is preliminary data.</text>
</comment>
<dbReference type="Proteomes" id="UP000822476">
    <property type="component" value="Unassembled WGS sequence"/>
</dbReference>
<organism evidence="1 2">
    <name type="scientific">Paragonimus skrjabini miyazakii</name>
    <dbReference type="NCBI Taxonomy" id="59628"/>
    <lineage>
        <taxon>Eukaryota</taxon>
        <taxon>Metazoa</taxon>
        <taxon>Spiralia</taxon>
        <taxon>Lophotrochozoa</taxon>
        <taxon>Platyhelminthes</taxon>
        <taxon>Trematoda</taxon>
        <taxon>Digenea</taxon>
        <taxon>Plagiorchiida</taxon>
        <taxon>Troglotremata</taxon>
        <taxon>Troglotrematidae</taxon>
        <taxon>Paragonimus</taxon>
    </lineage>
</organism>
<keyword evidence="2" id="KW-1185">Reference proteome</keyword>
<name>A0A8S9YIC6_9TREM</name>
<proteinExistence type="predicted"/>
<accession>A0A8S9YIC6</accession>